<dbReference type="EC" id="3.6.1.23" evidence="2"/>
<evidence type="ECO:0000313" key="7">
    <source>
        <dbReference type="EMBL" id="GEP81422.1"/>
    </source>
</evidence>
<keyword evidence="8" id="KW-1185">Reference proteome</keyword>
<evidence type="ECO:0000256" key="4">
    <source>
        <dbReference type="ARBA" id="ARBA00023080"/>
    </source>
</evidence>
<dbReference type="SUPFAM" id="SSF51283">
    <property type="entry name" value="dUTPase-like"/>
    <property type="match status" value="1"/>
</dbReference>
<reference evidence="7 8" key="1">
    <citation type="submission" date="2019-07" db="EMBL/GenBank/DDBJ databases">
        <title>Whole genome shotgun sequence of Staphylococcus kloosii NBRC 109624.</title>
        <authorList>
            <person name="Hosoyama A."/>
            <person name="Uohara A."/>
            <person name="Ohji S."/>
            <person name="Ichikawa N."/>
        </authorList>
    </citation>
    <scope>NUCLEOTIDE SEQUENCE [LARGE SCALE GENOMIC DNA]</scope>
    <source>
        <strain evidence="7 8">NBRC 109624</strain>
    </source>
</reference>
<sequence length="168" mass="18614">MTNLEIKLLSDNATMPTRNNLDAGYDIYAAETVILEPQQKALIATDLAVNIPQGYVGLLTSRSGVSSKTHLVIETGKIDAGYQGHMKINIKNDNEDDGAETIFLRDISNEKIFEEERNIYKRGSYQINKGDKLAQLVIVPIFTPELLEVKEFSNESARGQQGFGSTGY</sequence>
<comment type="catalytic activity">
    <reaction evidence="5">
        <text>dUTP + H2O = dUMP + diphosphate + H(+)</text>
        <dbReference type="Rhea" id="RHEA:10248"/>
        <dbReference type="ChEBI" id="CHEBI:15377"/>
        <dbReference type="ChEBI" id="CHEBI:15378"/>
        <dbReference type="ChEBI" id="CHEBI:33019"/>
        <dbReference type="ChEBI" id="CHEBI:61555"/>
        <dbReference type="ChEBI" id="CHEBI:246422"/>
        <dbReference type="EC" id="3.6.1.23"/>
    </reaction>
</comment>
<dbReference type="InterPro" id="IPR036157">
    <property type="entry name" value="dUTPase-like_sf"/>
</dbReference>
<dbReference type="CDD" id="cd07557">
    <property type="entry name" value="trimeric_dUTPase"/>
    <property type="match status" value="1"/>
</dbReference>
<feature type="domain" description="dUTPase-like" evidence="6">
    <location>
        <begin position="14"/>
        <end position="96"/>
    </location>
</feature>
<evidence type="ECO:0000256" key="5">
    <source>
        <dbReference type="ARBA" id="ARBA00047686"/>
    </source>
</evidence>
<dbReference type="PANTHER" id="PTHR11241">
    <property type="entry name" value="DEOXYURIDINE 5'-TRIPHOSPHATE NUCLEOTIDOHYDROLASE"/>
    <property type="match status" value="1"/>
</dbReference>
<evidence type="ECO:0000313" key="8">
    <source>
        <dbReference type="Proteomes" id="UP000321040"/>
    </source>
</evidence>
<evidence type="ECO:0000259" key="6">
    <source>
        <dbReference type="Pfam" id="PF00692"/>
    </source>
</evidence>
<dbReference type="InterPro" id="IPR033704">
    <property type="entry name" value="dUTPase_trimeric"/>
</dbReference>
<dbReference type="RefSeq" id="WP_103295841.1">
    <property type="nucleotide sequence ID" value="NZ_BKAQ01000004.1"/>
</dbReference>
<protein>
    <recommendedName>
        <fullName evidence="2">dUTP diphosphatase</fullName>
        <ecNumber evidence="2">3.6.1.23</ecNumber>
    </recommendedName>
</protein>
<dbReference type="Gene3D" id="2.70.40.10">
    <property type="match status" value="1"/>
</dbReference>
<evidence type="ECO:0000256" key="3">
    <source>
        <dbReference type="ARBA" id="ARBA00022801"/>
    </source>
</evidence>
<evidence type="ECO:0000256" key="1">
    <source>
        <dbReference type="ARBA" id="ARBA00006581"/>
    </source>
</evidence>
<dbReference type="PANTHER" id="PTHR11241:SF0">
    <property type="entry name" value="DEOXYURIDINE 5'-TRIPHOSPHATE NUCLEOTIDOHYDROLASE"/>
    <property type="match status" value="1"/>
</dbReference>
<keyword evidence="4" id="KW-0546">Nucleotide metabolism</keyword>
<comment type="similarity">
    <text evidence="1">Belongs to the dUTPase family.</text>
</comment>
<proteinExistence type="inferred from homology"/>
<organism evidence="7 8">
    <name type="scientific">Staphylococcus kloosii</name>
    <dbReference type="NCBI Taxonomy" id="29384"/>
    <lineage>
        <taxon>Bacteria</taxon>
        <taxon>Bacillati</taxon>
        <taxon>Bacillota</taxon>
        <taxon>Bacilli</taxon>
        <taxon>Bacillales</taxon>
        <taxon>Staphylococcaceae</taxon>
        <taxon>Staphylococcus</taxon>
    </lineage>
</organism>
<dbReference type="Proteomes" id="UP000321040">
    <property type="component" value="Unassembled WGS sequence"/>
</dbReference>
<comment type="caution">
    <text evidence="7">The sequence shown here is derived from an EMBL/GenBank/DDBJ whole genome shotgun (WGS) entry which is preliminary data.</text>
</comment>
<keyword evidence="3" id="KW-0378">Hydrolase</keyword>
<dbReference type="EMBL" id="BKAQ01000004">
    <property type="protein sequence ID" value="GEP81422.1"/>
    <property type="molecule type" value="Genomic_DNA"/>
</dbReference>
<dbReference type="InterPro" id="IPR029054">
    <property type="entry name" value="dUTPase-like"/>
</dbReference>
<dbReference type="Pfam" id="PF00692">
    <property type="entry name" value="dUTPase"/>
    <property type="match status" value="2"/>
</dbReference>
<dbReference type="InterPro" id="IPR008181">
    <property type="entry name" value="dUTPase"/>
</dbReference>
<gene>
    <name evidence="7" type="ORF">SKL01_06000</name>
</gene>
<feature type="domain" description="dUTPase-like" evidence="6">
    <location>
        <begin position="125"/>
        <end position="167"/>
    </location>
</feature>
<name>A0ABQ0XJ14_9STAP</name>
<evidence type="ECO:0000256" key="2">
    <source>
        <dbReference type="ARBA" id="ARBA00012379"/>
    </source>
</evidence>
<accession>A0ABQ0XJ14</accession>
<dbReference type="GeneID" id="69905813"/>